<keyword evidence="3" id="KW-1003">Cell membrane</keyword>
<feature type="transmembrane region" description="Helical" evidence="7">
    <location>
        <begin position="67"/>
        <end position="90"/>
    </location>
</feature>
<sequence>MKEYLWKDKFQVFLSIIILLVLWEVIALSINNNIYLPTLGEVGKSIKYTITDEKFIFHIYSSMSRAVLSFIVALIMAILLGVLASFSNFFRNFLKPINSLVMSIPTMILVVLAIIWFNKNDTPFIVGFAIVFPIFYDAVVSAILNLDKKLLQMTQIYNFNIKDKILKVYFPAIKFQIVGIMLSTFSLALKVVVAGEVYGQPTYGMGTVIQLEKINFNTSGIFAWIIIIAFISFLLDKLQKIIEKRAFRWKN</sequence>
<organism evidence="9 10">
    <name type="scientific">Clostridium collagenovorans DSM 3089</name>
    <dbReference type="NCBI Taxonomy" id="1121306"/>
    <lineage>
        <taxon>Bacteria</taxon>
        <taxon>Bacillati</taxon>
        <taxon>Bacillota</taxon>
        <taxon>Clostridia</taxon>
        <taxon>Eubacteriales</taxon>
        <taxon>Clostridiaceae</taxon>
        <taxon>Clostridium</taxon>
    </lineage>
</organism>
<proteinExistence type="inferred from homology"/>
<protein>
    <submittedName>
        <fullName evidence="9">NitT/TauT family transport system permease protein</fullName>
    </submittedName>
</protein>
<evidence type="ECO:0000256" key="3">
    <source>
        <dbReference type="ARBA" id="ARBA00022475"/>
    </source>
</evidence>
<evidence type="ECO:0000256" key="2">
    <source>
        <dbReference type="ARBA" id="ARBA00022448"/>
    </source>
</evidence>
<comment type="subcellular location">
    <subcellularLocation>
        <location evidence="1 7">Cell membrane</location>
        <topology evidence="1 7">Multi-pass membrane protein</topology>
    </subcellularLocation>
</comment>
<evidence type="ECO:0000256" key="7">
    <source>
        <dbReference type="RuleBase" id="RU363032"/>
    </source>
</evidence>
<evidence type="ECO:0000313" key="9">
    <source>
        <dbReference type="EMBL" id="SHH57928.1"/>
    </source>
</evidence>
<dbReference type="PANTHER" id="PTHR30151:SF0">
    <property type="entry name" value="ABC TRANSPORTER PERMEASE PROTEIN MJ0413-RELATED"/>
    <property type="match status" value="1"/>
</dbReference>
<evidence type="ECO:0000256" key="4">
    <source>
        <dbReference type="ARBA" id="ARBA00022692"/>
    </source>
</evidence>
<dbReference type="Pfam" id="PF00528">
    <property type="entry name" value="BPD_transp_1"/>
    <property type="match status" value="1"/>
</dbReference>
<dbReference type="RefSeq" id="WP_072830347.1">
    <property type="nucleotide sequence ID" value="NZ_FQXP01000003.1"/>
</dbReference>
<dbReference type="OrthoDB" id="308958at2"/>
<dbReference type="SUPFAM" id="SSF161098">
    <property type="entry name" value="MetI-like"/>
    <property type="match status" value="1"/>
</dbReference>
<dbReference type="GO" id="GO:0005886">
    <property type="term" value="C:plasma membrane"/>
    <property type="evidence" value="ECO:0007669"/>
    <property type="project" value="UniProtKB-SubCell"/>
</dbReference>
<dbReference type="Gene3D" id="1.10.3720.10">
    <property type="entry name" value="MetI-like"/>
    <property type="match status" value="1"/>
</dbReference>
<keyword evidence="6 7" id="KW-0472">Membrane</keyword>
<keyword evidence="2 7" id="KW-0813">Transport</keyword>
<dbReference type="STRING" id="1121306.SAMN02745196_00843"/>
<feature type="transmembrane region" description="Helical" evidence="7">
    <location>
        <begin position="168"/>
        <end position="194"/>
    </location>
</feature>
<feature type="transmembrane region" description="Helical" evidence="7">
    <location>
        <begin position="214"/>
        <end position="235"/>
    </location>
</feature>
<dbReference type="Proteomes" id="UP000184526">
    <property type="component" value="Unassembled WGS sequence"/>
</dbReference>
<accession>A0A1M5U4R3</accession>
<feature type="transmembrane region" description="Helical" evidence="7">
    <location>
        <begin position="12"/>
        <end position="30"/>
    </location>
</feature>
<keyword evidence="10" id="KW-1185">Reference proteome</keyword>
<dbReference type="AlphaFoldDB" id="A0A1M5U4R3"/>
<keyword evidence="4 7" id="KW-0812">Transmembrane</keyword>
<keyword evidence="5 7" id="KW-1133">Transmembrane helix</keyword>
<evidence type="ECO:0000313" key="10">
    <source>
        <dbReference type="Proteomes" id="UP000184526"/>
    </source>
</evidence>
<evidence type="ECO:0000256" key="5">
    <source>
        <dbReference type="ARBA" id="ARBA00022989"/>
    </source>
</evidence>
<evidence type="ECO:0000256" key="6">
    <source>
        <dbReference type="ARBA" id="ARBA00023136"/>
    </source>
</evidence>
<reference evidence="9 10" key="1">
    <citation type="submission" date="2016-11" db="EMBL/GenBank/DDBJ databases">
        <authorList>
            <person name="Jaros S."/>
            <person name="Januszkiewicz K."/>
            <person name="Wedrychowicz H."/>
        </authorList>
    </citation>
    <scope>NUCLEOTIDE SEQUENCE [LARGE SCALE GENOMIC DNA]</scope>
    <source>
        <strain evidence="9 10">DSM 3089</strain>
    </source>
</reference>
<evidence type="ECO:0000256" key="1">
    <source>
        <dbReference type="ARBA" id="ARBA00004651"/>
    </source>
</evidence>
<feature type="domain" description="ABC transmembrane type-1" evidence="8">
    <location>
        <begin position="59"/>
        <end position="239"/>
    </location>
</feature>
<comment type="similarity">
    <text evidence="7">Belongs to the binding-protein-dependent transport system permease family.</text>
</comment>
<dbReference type="InterPro" id="IPR035906">
    <property type="entry name" value="MetI-like_sf"/>
</dbReference>
<name>A0A1M5U4R3_9CLOT</name>
<evidence type="ECO:0000259" key="8">
    <source>
        <dbReference type="PROSITE" id="PS50928"/>
    </source>
</evidence>
<dbReference type="EMBL" id="FQXP01000003">
    <property type="protein sequence ID" value="SHH57928.1"/>
    <property type="molecule type" value="Genomic_DNA"/>
</dbReference>
<dbReference type="PANTHER" id="PTHR30151">
    <property type="entry name" value="ALKANE SULFONATE ABC TRANSPORTER-RELATED, MEMBRANE SUBUNIT"/>
    <property type="match status" value="1"/>
</dbReference>
<dbReference type="InterPro" id="IPR000515">
    <property type="entry name" value="MetI-like"/>
</dbReference>
<feature type="transmembrane region" description="Helical" evidence="7">
    <location>
        <begin position="97"/>
        <end position="118"/>
    </location>
</feature>
<gene>
    <name evidence="9" type="ORF">SAMN02745196_00843</name>
</gene>
<dbReference type="PROSITE" id="PS50928">
    <property type="entry name" value="ABC_TM1"/>
    <property type="match status" value="1"/>
</dbReference>
<feature type="transmembrane region" description="Helical" evidence="7">
    <location>
        <begin position="124"/>
        <end position="147"/>
    </location>
</feature>
<dbReference type="GO" id="GO:0055085">
    <property type="term" value="P:transmembrane transport"/>
    <property type="evidence" value="ECO:0007669"/>
    <property type="project" value="InterPro"/>
</dbReference>